<reference evidence="2 3" key="2">
    <citation type="journal article" date="2012" name="Stand. Genomic Sci.">
        <title>Complete genome sequence of the aquatic bacterium Runella slithyformis type strain (LSU 4(T)).</title>
        <authorList>
            <person name="Copeland A."/>
            <person name="Zhang X."/>
            <person name="Misra M."/>
            <person name="Lapidus A."/>
            <person name="Nolan M."/>
            <person name="Lucas S."/>
            <person name="Deshpande S."/>
            <person name="Cheng J.F."/>
            <person name="Tapia R."/>
            <person name="Goodwin L.A."/>
            <person name="Pitluck S."/>
            <person name="Liolios K."/>
            <person name="Pagani I."/>
            <person name="Ivanova N."/>
            <person name="Mikhailova N."/>
            <person name="Pati A."/>
            <person name="Chen A."/>
            <person name="Palaniappan K."/>
            <person name="Land M."/>
            <person name="Hauser L."/>
            <person name="Pan C."/>
            <person name="Jeffries C.D."/>
            <person name="Detter J.C."/>
            <person name="Brambilla E.M."/>
            <person name="Rohde M."/>
            <person name="Djao O.D."/>
            <person name="Goker M."/>
            <person name="Sikorski J."/>
            <person name="Tindall B.J."/>
            <person name="Woyke T."/>
            <person name="Bristow J."/>
            <person name="Eisen J.A."/>
            <person name="Markowitz V."/>
            <person name="Hugenholtz P."/>
            <person name="Kyrpides N.C."/>
            <person name="Klenk H.P."/>
            <person name="Mavromatis K."/>
        </authorList>
    </citation>
    <scope>NUCLEOTIDE SEQUENCE [LARGE SCALE GENOMIC DNA]</scope>
    <source>
        <strain evidence="3">ATCC 29530 / DSM 19594 / LMG 11500 / NCIMB 11436 / LSU 4</strain>
    </source>
</reference>
<accession>A0A7U3ZLE7</accession>
<dbReference type="KEGG" id="rsi:Runsl_2982"/>
<proteinExistence type="predicted"/>
<organism evidence="2 3">
    <name type="scientific">Runella slithyformis (strain ATCC 29530 / DSM 19594 / LMG 11500 / NCIMB 11436 / LSU 4)</name>
    <dbReference type="NCBI Taxonomy" id="761193"/>
    <lineage>
        <taxon>Bacteria</taxon>
        <taxon>Pseudomonadati</taxon>
        <taxon>Bacteroidota</taxon>
        <taxon>Cytophagia</taxon>
        <taxon>Cytophagales</taxon>
        <taxon>Spirosomataceae</taxon>
        <taxon>Runella</taxon>
    </lineage>
</organism>
<dbReference type="EMBL" id="CP002859">
    <property type="protein sequence ID" value="AEI49370.1"/>
    <property type="molecule type" value="Genomic_DNA"/>
</dbReference>
<evidence type="ECO:0008006" key="4">
    <source>
        <dbReference type="Google" id="ProtNLM"/>
    </source>
</evidence>
<dbReference type="Proteomes" id="UP000000493">
    <property type="component" value="Chromosome"/>
</dbReference>
<sequence length="294" mass="33968">MNRFCLICRFLCVLFLINNGVSAQVSLTGDSLMAAGQFDLAAVFYEKDLFDRSQRTDSVNADTYRLVVNDLLLKKIQCQKYLKRFEDAWQTAQRMDLSEANDSLQYRLRYEVALTGYLSRHYGEAHGQILQTRFYVRDSTLLASLDVLEILTLNELERWEESKEIFRRYAVRNGITTDVEELYKFLKKKPKSPEKAQLLSFIMPGVGQMYAGYPKEGLVSIGLQTLALGFGVYHVWHRYYLIGFFTGAGMFQAFYFGGARRAELMAEETNRKRKAKNNQLLRTVLIESENKKGK</sequence>
<keyword evidence="3" id="KW-1185">Reference proteome</keyword>
<evidence type="ECO:0000313" key="3">
    <source>
        <dbReference type="Proteomes" id="UP000000493"/>
    </source>
</evidence>
<keyword evidence="1" id="KW-0732">Signal</keyword>
<gene>
    <name evidence="2" type="ordered locus">Runsl_2982</name>
</gene>
<evidence type="ECO:0000313" key="2">
    <source>
        <dbReference type="EMBL" id="AEI49370.1"/>
    </source>
</evidence>
<reference evidence="3" key="1">
    <citation type="submission" date="2011-06" db="EMBL/GenBank/DDBJ databases">
        <title>The complete genome of chromosome of Runella slithyformis DSM 19594.</title>
        <authorList>
            <consortium name="US DOE Joint Genome Institute (JGI-PGF)"/>
            <person name="Lucas S."/>
            <person name="Han J."/>
            <person name="Lapidus A."/>
            <person name="Bruce D."/>
            <person name="Goodwin L."/>
            <person name="Pitluck S."/>
            <person name="Peters L."/>
            <person name="Kyrpides N."/>
            <person name="Mavromatis K."/>
            <person name="Ivanova N."/>
            <person name="Ovchinnikova G."/>
            <person name="Zhang X."/>
            <person name="Misra M."/>
            <person name="Detter J.C."/>
            <person name="Tapia R."/>
            <person name="Han C."/>
            <person name="Land M."/>
            <person name="Hauser L."/>
            <person name="Markowitz V."/>
            <person name="Cheng J.-F."/>
            <person name="Hugenholtz P."/>
            <person name="Woyke T."/>
            <person name="Wu D."/>
            <person name="Tindall B."/>
            <person name="Faehrich R."/>
            <person name="Brambilla E."/>
            <person name="Klenk H.-P."/>
            <person name="Eisen J.A."/>
        </authorList>
    </citation>
    <scope>NUCLEOTIDE SEQUENCE [LARGE SCALE GENOMIC DNA]</scope>
    <source>
        <strain evidence="3">ATCC 29530 / DSM 19594 / LMG 11500 / NCIMB 11436 / LSU 4</strain>
    </source>
</reference>
<feature type="chain" id="PRO_5031455534" description="Tetratricopeptide repeat protein" evidence="1">
    <location>
        <begin position="24"/>
        <end position="294"/>
    </location>
</feature>
<dbReference type="AlphaFoldDB" id="A0A7U3ZLE7"/>
<name>A0A7U3ZLE7_RUNSL</name>
<evidence type="ECO:0000256" key="1">
    <source>
        <dbReference type="SAM" id="SignalP"/>
    </source>
</evidence>
<protein>
    <recommendedName>
        <fullName evidence="4">Tetratricopeptide repeat protein</fullName>
    </recommendedName>
</protein>
<feature type="signal peptide" evidence="1">
    <location>
        <begin position="1"/>
        <end position="23"/>
    </location>
</feature>